<name>A0A0S3QRM9_THET7</name>
<dbReference type="RefSeq" id="WP_068548785.1">
    <property type="nucleotide sequence ID" value="NZ_AP013035.1"/>
</dbReference>
<dbReference type="InterPro" id="IPR029058">
    <property type="entry name" value="AB_hydrolase_fold"/>
</dbReference>
<gene>
    <name evidence="2" type="ORF">TST_0176</name>
</gene>
<dbReference type="EMBL" id="AP013035">
    <property type="protein sequence ID" value="BAT70986.1"/>
    <property type="molecule type" value="Genomic_DNA"/>
</dbReference>
<dbReference type="SUPFAM" id="SSF53474">
    <property type="entry name" value="alpha/beta-Hydrolases"/>
    <property type="match status" value="1"/>
</dbReference>
<feature type="region of interest" description="Disordered" evidence="1">
    <location>
        <begin position="25"/>
        <end position="44"/>
    </location>
</feature>
<proteinExistence type="predicted"/>
<keyword evidence="3" id="KW-1185">Reference proteome</keyword>
<evidence type="ECO:0000256" key="1">
    <source>
        <dbReference type="SAM" id="MobiDB-lite"/>
    </source>
</evidence>
<organism evidence="2 3">
    <name type="scientific">Thermosulfidibacter takaii (strain DSM 17441 / JCM 13301 / NBRC 103674 / ABI70S6)</name>
    <dbReference type="NCBI Taxonomy" id="1298851"/>
    <lineage>
        <taxon>Bacteria</taxon>
        <taxon>Pseudomonadati</taxon>
        <taxon>Thermosulfidibacterota</taxon>
        <taxon>Thermosulfidibacteria</taxon>
        <taxon>Thermosulfidibacterales</taxon>
        <taxon>Thermosulfidibacteraceae</taxon>
    </lineage>
</organism>
<dbReference type="PROSITE" id="PS51257">
    <property type="entry name" value="PROKAR_LIPOPROTEIN"/>
    <property type="match status" value="1"/>
</dbReference>
<sequence>MRRYSFLALIFAFVLLLTGCGGGPGGGGGADVTETPPAQSNEGRSFAFLANPDDPTRSILPTPSLYSQILISNPSSTTRAEEAAGFPSIYLSGATDPETAALYALVNAAQLRGLSPNMFISVPSYYPVNATTLTGRYVLIDLTCAQLAKLGNETCASLIDQTGRLEAKVYNYLDAEAAKGILRFYPVKPLEPGHIYVLFLLKGIKTLDGGELSKLNHIFYQYLEASDEEASALQDKLLSQFTGEARQNLEANLALLDQLRVGINRLEASFGRDNIILAVPFQTASKTFSANAFALMQQCLAMGGNDTDAISNCIYENFNSTADLVSYNEDLNNSGFKDVVDEAVGIAEAAKIITVSYYYYLQGIDNNTAFGKFCSSFVENSTIKSFDITKLDVNTLVTKFKTAEYLLDNYNDTSGFIDLHQYVANLVENGTRILVPYVVYPNINTSGVWMYQHGLGQSKDTAWNAAEALDSQGLLPYPVIGIDLPWHGDRVDPDPSSVCHKSGACFLTPNVAQDRLNFYQALFDQTLTLMVTRMGCIDLDNNTTTLDLPEKFYYAGISLGSITGSMFTAANYDCDCPTKYIIDKAVLNVGGANYAALLDEATRAPLKQLICSALGGGSICLSDNATVLDSFIVNIKPTLAYNLLIGVFQTILDPSDPAYVVRYALEGLGHNGDDQGKVILQSAYGDTFVPNVSNEALARAFGYGTAEDVLTDLANRNWPQLNAGWYMFGNNTDWAVHSFIFVDGIYSTYCNLDRNAGSDYKKQCLLGIYPELQPYSQYINPDVIENLSDAAWAQTVQFFLSNIE</sequence>
<reference evidence="3" key="1">
    <citation type="journal article" date="2018" name="Science">
        <title>A primordial and reversible TCA cycle in a facultatively chemolithoautotrophic thermophile.</title>
        <authorList>
            <person name="Nunoura T."/>
            <person name="Chikaraishi Y."/>
            <person name="Izaki R."/>
            <person name="Suwa T."/>
            <person name="Sato T."/>
            <person name="Harada T."/>
            <person name="Mori K."/>
            <person name="Kato Y."/>
            <person name="Miyazaki M."/>
            <person name="Shimamura S."/>
            <person name="Yanagawa K."/>
            <person name="Shuto A."/>
            <person name="Ohkouchi N."/>
            <person name="Fujita N."/>
            <person name="Takaki Y."/>
            <person name="Atomi H."/>
            <person name="Takai K."/>
        </authorList>
    </citation>
    <scope>NUCLEOTIDE SEQUENCE [LARGE SCALE GENOMIC DNA]</scope>
    <source>
        <strain evidence="3">DSM 17441 / JCM 13301 / NBRC 103674 / ABI70S6</strain>
    </source>
</reference>
<dbReference type="KEGG" id="ttk:TST_0176"/>
<dbReference type="OrthoDB" id="9768at2"/>
<evidence type="ECO:0000313" key="2">
    <source>
        <dbReference type="EMBL" id="BAT70986.1"/>
    </source>
</evidence>
<dbReference type="Proteomes" id="UP000063234">
    <property type="component" value="Chromosome"/>
</dbReference>
<dbReference type="AlphaFoldDB" id="A0A0S3QRM9"/>
<protein>
    <submittedName>
        <fullName evidence="2">Uncharacterized protein</fullName>
    </submittedName>
</protein>
<dbReference type="STRING" id="1298851.TST_0176"/>
<evidence type="ECO:0000313" key="3">
    <source>
        <dbReference type="Proteomes" id="UP000063234"/>
    </source>
</evidence>
<dbReference type="Gene3D" id="3.40.50.1820">
    <property type="entry name" value="alpha/beta hydrolase"/>
    <property type="match status" value="1"/>
</dbReference>
<accession>A0A0S3QRM9</accession>